<gene>
    <name evidence="2" type="ORF">GGR28_000464</name>
</gene>
<comment type="caution">
    <text evidence="2">The sequence shown here is derived from an EMBL/GenBank/DDBJ whole genome shotgun (WGS) entry which is preliminary data.</text>
</comment>
<evidence type="ECO:0000313" key="3">
    <source>
        <dbReference type="Proteomes" id="UP000576209"/>
    </source>
</evidence>
<organism evidence="2 3">
    <name type="scientific">Neolewinella aquimaris</name>
    <dbReference type="NCBI Taxonomy" id="1835722"/>
    <lineage>
        <taxon>Bacteria</taxon>
        <taxon>Pseudomonadati</taxon>
        <taxon>Bacteroidota</taxon>
        <taxon>Saprospiria</taxon>
        <taxon>Saprospirales</taxon>
        <taxon>Lewinellaceae</taxon>
        <taxon>Neolewinella</taxon>
    </lineage>
</organism>
<feature type="signal peptide" evidence="1">
    <location>
        <begin position="1"/>
        <end position="18"/>
    </location>
</feature>
<dbReference type="Proteomes" id="UP000576209">
    <property type="component" value="Unassembled WGS sequence"/>
</dbReference>
<sequence>MRLILSLLTLLGATNLTAQLQLFSGFSFERELDTKWAYELEVEHRQTINTGRDNRVLLLLAVNRKISDVLSITPGLRLTPRYDPDVKTELRTFADLNYALPLGKGPFTLEGRLRLQHERDIHENATRHRAAIRPRAGLAYEVLPFTELVAEYEARFRLDRNGQFSRHRYTLGVSQKVSTRISIVSFIRLERKVNVTDPSSQPTMAIYLNYLLPNARDREREYRRPFGRSLLW</sequence>
<protein>
    <recommendedName>
        <fullName evidence="4">DUF2490 domain-containing protein</fullName>
    </recommendedName>
</protein>
<keyword evidence="3" id="KW-1185">Reference proteome</keyword>
<accession>A0A840E1M9</accession>
<proteinExistence type="predicted"/>
<name>A0A840E1M9_9BACT</name>
<dbReference type="EMBL" id="JACIFF010000001">
    <property type="protein sequence ID" value="MBB4077863.1"/>
    <property type="molecule type" value="Genomic_DNA"/>
</dbReference>
<dbReference type="AlphaFoldDB" id="A0A840E1M9"/>
<evidence type="ECO:0000256" key="1">
    <source>
        <dbReference type="SAM" id="SignalP"/>
    </source>
</evidence>
<dbReference type="InterPro" id="IPR019619">
    <property type="entry name" value="DUF2490"/>
</dbReference>
<evidence type="ECO:0008006" key="4">
    <source>
        <dbReference type="Google" id="ProtNLM"/>
    </source>
</evidence>
<keyword evidence="1" id="KW-0732">Signal</keyword>
<dbReference type="RefSeq" id="WP_183494101.1">
    <property type="nucleotide sequence ID" value="NZ_JACIFF010000001.1"/>
</dbReference>
<evidence type="ECO:0000313" key="2">
    <source>
        <dbReference type="EMBL" id="MBB4077863.1"/>
    </source>
</evidence>
<reference evidence="2 3" key="1">
    <citation type="submission" date="2020-08" db="EMBL/GenBank/DDBJ databases">
        <title>Genomic Encyclopedia of Type Strains, Phase IV (KMG-IV): sequencing the most valuable type-strain genomes for metagenomic binning, comparative biology and taxonomic classification.</title>
        <authorList>
            <person name="Goeker M."/>
        </authorList>
    </citation>
    <scope>NUCLEOTIDE SEQUENCE [LARGE SCALE GENOMIC DNA]</scope>
    <source>
        <strain evidence="2 3">DSM 105137</strain>
    </source>
</reference>
<dbReference type="Pfam" id="PF10677">
    <property type="entry name" value="DUF2490"/>
    <property type="match status" value="1"/>
</dbReference>
<feature type="chain" id="PRO_5032812118" description="DUF2490 domain-containing protein" evidence="1">
    <location>
        <begin position="19"/>
        <end position="232"/>
    </location>
</feature>